<feature type="region of interest" description="Disordered" evidence="1">
    <location>
        <begin position="1"/>
        <end position="60"/>
    </location>
</feature>
<protein>
    <submittedName>
        <fullName evidence="2">Uncharacterized protein</fullName>
    </submittedName>
</protein>
<accession>A0ABI7WI09</accession>
<dbReference type="Ensembl" id="ENSFCTT00005014792.1">
    <property type="protein sequence ID" value="ENSFCTP00005009929.1"/>
    <property type="gene ID" value="ENSFCTG00005005361.1"/>
</dbReference>
<sequence>MGRGESDAVPPPSPSLGSFALGEASRHAGRTLGQPVGSPCGEKRGASLQRPAPALGPGAPATQHMVILQTGPVPGWAVSLLVIASVFMLRIWGEHAHSQIQLPPSVCHRRRKRNPTHLGPKAQ</sequence>
<proteinExistence type="predicted"/>
<feature type="compositionally biased region" description="Low complexity" evidence="1">
    <location>
        <begin position="51"/>
        <end position="60"/>
    </location>
</feature>
<reference evidence="2" key="2">
    <citation type="submission" date="2025-08" db="UniProtKB">
        <authorList>
            <consortium name="Ensembl"/>
        </authorList>
    </citation>
    <scope>IDENTIFICATION</scope>
    <source>
        <strain evidence="2">breed Abyssinian</strain>
    </source>
</reference>
<organism evidence="2 3">
    <name type="scientific">Felis catus</name>
    <name type="common">Cat</name>
    <name type="synonym">Felis silvestris catus</name>
    <dbReference type="NCBI Taxonomy" id="9685"/>
    <lineage>
        <taxon>Eukaryota</taxon>
        <taxon>Metazoa</taxon>
        <taxon>Chordata</taxon>
        <taxon>Craniata</taxon>
        <taxon>Vertebrata</taxon>
        <taxon>Euteleostomi</taxon>
        <taxon>Mammalia</taxon>
        <taxon>Eutheria</taxon>
        <taxon>Laurasiatheria</taxon>
        <taxon>Carnivora</taxon>
        <taxon>Feliformia</taxon>
        <taxon>Felidae</taxon>
        <taxon>Felinae</taxon>
        <taxon>Felis</taxon>
    </lineage>
</organism>
<name>A0ABI7WI09_FELCA</name>
<feature type="region of interest" description="Disordered" evidence="1">
    <location>
        <begin position="100"/>
        <end position="123"/>
    </location>
</feature>
<evidence type="ECO:0000313" key="3">
    <source>
        <dbReference type="Proteomes" id="UP000823872"/>
    </source>
</evidence>
<evidence type="ECO:0000256" key="1">
    <source>
        <dbReference type="SAM" id="MobiDB-lite"/>
    </source>
</evidence>
<dbReference type="Proteomes" id="UP000823872">
    <property type="component" value="Chromosome E2"/>
</dbReference>
<keyword evidence="3" id="KW-1185">Reference proteome</keyword>
<reference evidence="2 3" key="1">
    <citation type="submission" date="2021-02" db="EMBL/GenBank/DDBJ databases">
        <title>Safari Cat Assemblies.</title>
        <authorList>
            <person name="Bredemeyer K.R."/>
            <person name="Murphy W.J."/>
        </authorList>
    </citation>
    <scope>NUCLEOTIDE SEQUENCE [LARGE SCALE GENOMIC DNA]</scope>
</reference>
<reference evidence="2" key="3">
    <citation type="submission" date="2025-09" db="UniProtKB">
        <authorList>
            <consortium name="Ensembl"/>
        </authorList>
    </citation>
    <scope>IDENTIFICATION</scope>
    <source>
        <strain evidence="2">breed Abyssinian</strain>
    </source>
</reference>
<evidence type="ECO:0000313" key="2">
    <source>
        <dbReference type="Ensembl" id="ENSFCTP00005009929.1"/>
    </source>
</evidence>